<name>A0A1E4R9X1_9BACI</name>
<reference evidence="1 2" key="1">
    <citation type="submission" date="2016-09" db="EMBL/GenBank/DDBJ databases">
        <title>Draft genome sequence of the soil isolate, Lysinibacillus fusiformis M5, a potential hypoxanthine producer.</title>
        <authorList>
            <person name="Gallegos-Monterrosa R."/>
            <person name="Maroti G."/>
            <person name="Balint B."/>
            <person name="Kovacs A.T."/>
        </authorList>
    </citation>
    <scope>NUCLEOTIDE SEQUENCE [LARGE SCALE GENOMIC DNA]</scope>
    <source>
        <strain evidence="1 2">M5</strain>
    </source>
</reference>
<dbReference type="OrthoDB" id="2915540at2"/>
<dbReference type="InterPro" id="IPR057006">
    <property type="entry name" value="Phage_TAC_19"/>
</dbReference>
<dbReference type="NCBIfam" id="NF047360">
    <property type="entry name" value="tail_chap_PVL"/>
    <property type="match status" value="1"/>
</dbReference>
<evidence type="ECO:0000313" key="1">
    <source>
        <dbReference type="EMBL" id="ODV57271.1"/>
    </source>
</evidence>
<comment type="caution">
    <text evidence="1">The sequence shown here is derived from an EMBL/GenBank/DDBJ whole genome shotgun (WGS) entry which is preliminary data.</text>
</comment>
<organism evidence="1 2">
    <name type="scientific">Lysinibacillus fusiformis</name>
    <dbReference type="NCBI Taxonomy" id="28031"/>
    <lineage>
        <taxon>Bacteria</taxon>
        <taxon>Bacillati</taxon>
        <taxon>Bacillota</taxon>
        <taxon>Bacilli</taxon>
        <taxon>Bacillales</taxon>
        <taxon>Bacillaceae</taxon>
        <taxon>Lysinibacillus</taxon>
    </lineage>
</organism>
<evidence type="ECO:0008006" key="3">
    <source>
        <dbReference type="Google" id="ProtNLM"/>
    </source>
</evidence>
<protein>
    <recommendedName>
        <fullName evidence="3">Phage tail assembly chaperone protein, TAC</fullName>
    </recommendedName>
</protein>
<gene>
    <name evidence="1" type="ORF">BG258_15815</name>
</gene>
<dbReference type="EMBL" id="MECQ01000001">
    <property type="protein sequence ID" value="ODV57271.1"/>
    <property type="molecule type" value="Genomic_DNA"/>
</dbReference>
<proteinExistence type="predicted"/>
<sequence>MQITMKIEGKEKTFTNDFIKARVFRNALKMNEKMQAEGNKISADTFDDMIGFVVSVFENQFTVDDMWDGMELGQLQSELMRVFNSVLNIGGLETKSSTTDDEGK</sequence>
<evidence type="ECO:0000313" key="2">
    <source>
        <dbReference type="Proteomes" id="UP000094784"/>
    </source>
</evidence>
<accession>A0A1E4R9X1</accession>
<dbReference type="AlphaFoldDB" id="A0A1E4R9X1"/>
<dbReference type="RefSeq" id="WP_069482175.1">
    <property type="nucleotide sequence ID" value="NZ_JARTJZ010000005.1"/>
</dbReference>
<dbReference type="Proteomes" id="UP000094784">
    <property type="component" value="Unassembled WGS sequence"/>
</dbReference>
<dbReference type="Pfam" id="PF23857">
    <property type="entry name" value="Phage_TAC_19"/>
    <property type="match status" value="1"/>
</dbReference>